<dbReference type="OrthoDB" id="1922895at2"/>
<dbReference type="Proteomes" id="UP000264883">
    <property type="component" value="Chromosome"/>
</dbReference>
<dbReference type="Pfam" id="PF04531">
    <property type="entry name" value="Phage_holin_1"/>
    <property type="match status" value="1"/>
</dbReference>
<name>A0A343JAD0_9CLOT</name>
<keyword evidence="1" id="KW-0812">Transmembrane</keyword>
<keyword evidence="1" id="KW-1133">Transmembrane helix</keyword>
<feature type="transmembrane region" description="Helical" evidence="1">
    <location>
        <begin position="39"/>
        <end position="55"/>
    </location>
</feature>
<proteinExistence type="predicted"/>
<dbReference type="InterPro" id="IPR006485">
    <property type="entry name" value="Phage-like_holin"/>
</dbReference>
<feature type="transmembrane region" description="Helical" evidence="1">
    <location>
        <begin position="12"/>
        <end position="33"/>
    </location>
</feature>
<evidence type="ECO:0000313" key="3">
    <source>
        <dbReference type="Proteomes" id="UP000264883"/>
    </source>
</evidence>
<reference evidence="2 3" key="1">
    <citation type="submission" date="2016-08" db="EMBL/GenBank/DDBJ databases">
        <title>Complete Genome Sequence Of The Indigo Reducing Clostridium isatidis DSM15098.</title>
        <authorList>
            <person name="Little G.T."/>
            <person name="Minton N.P."/>
        </authorList>
    </citation>
    <scope>NUCLEOTIDE SEQUENCE [LARGE SCALE GENOMIC DNA]</scope>
    <source>
        <strain evidence="2 3">DSM 15098</strain>
    </source>
</reference>
<keyword evidence="3" id="KW-1185">Reference proteome</keyword>
<sequence length="78" mass="9082">MKIDTSRFKNYGFWVSIFALIPMVLNTLGMEIIPEQYETITTAILTILVALGILNNPTTECKWYRDDLKRIEDENKKV</sequence>
<dbReference type="RefSeq" id="WP_119864625.1">
    <property type="nucleotide sequence ID" value="NZ_CP016786.1"/>
</dbReference>
<accession>A0A343JAD0</accession>
<protein>
    <submittedName>
        <fullName evidence="2">Holin</fullName>
    </submittedName>
</protein>
<gene>
    <name evidence="2" type="ORF">BEN51_03035</name>
</gene>
<evidence type="ECO:0000256" key="1">
    <source>
        <dbReference type="SAM" id="Phobius"/>
    </source>
</evidence>
<evidence type="ECO:0000313" key="2">
    <source>
        <dbReference type="EMBL" id="ASW42488.1"/>
    </source>
</evidence>
<keyword evidence="1" id="KW-0472">Membrane</keyword>
<dbReference type="AlphaFoldDB" id="A0A343JAD0"/>
<dbReference type="KEGG" id="cia:BEN51_03035"/>
<organism evidence="2 3">
    <name type="scientific">Clostridium isatidis</name>
    <dbReference type="NCBI Taxonomy" id="182773"/>
    <lineage>
        <taxon>Bacteria</taxon>
        <taxon>Bacillati</taxon>
        <taxon>Bacillota</taxon>
        <taxon>Clostridia</taxon>
        <taxon>Eubacteriales</taxon>
        <taxon>Clostridiaceae</taxon>
        <taxon>Clostridium</taxon>
    </lineage>
</organism>
<dbReference type="EMBL" id="CP016786">
    <property type="protein sequence ID" value="ASW42488.1"/>
    <property type="molecule type" value="Genomic_DNA"/>
</dbReference>